<dbReference type="InterPro" id="IPR000792">
    <property type="entry name" value="Tscrpt_reg_LuxR_C"/>
</dbReference>
<sequence length="113" mass="13249">MLLFNELISKKIDDFYCELGRDYLAFFSNAALKKFHLKEMIHLLRYRYLKDRSDLSLQEKKCLLLSSKGKRIKEMASILGLSERTIKHHRSNAIKKLAANNITEASLKFLENK</sequence>
<keyword evidence="3" id="KW-0804">Transcription</keyword>
<dbReference type="PRINTS" id="PR00038">
    <property type="entry name" value="HTHLUXR"/>
</dbReference>
<dbReference type="EMBL" id="NMOS02000020">
    <property type="protein sequence ID" value="RDH39998.1"/>
    <property type="molecule type" value="Genomic_DNA"/>
</dbReference>
<evidence type="ECO:0000259" key="4">
    <source>
        <dbReference type="PROSITE" id="PS50043"/>
    </source>
</evidence>
<evidence type="ECO:0000313" key="6">
    <source>
        <dbReference type="Proteomes" id="UP000226429"/>
    </source>
</evidence>
<proteinExistence type="predicted"/>
<dbReference type="Pfam" id="PF00196">
    <property type="entry name" value="GerE"/>
    <property type="match status" value="1"/>
</dbReference>
<dbReference type="InterPro" id="IPR036388">
    <property type="entry name" value="WH-like_DNA-bd_sf"/>
</dbReference>
<dbReference type="SUPFAM" id="SSF46894">
    <property type="entry name" value="C-terminal effector domain of the bipartite response regulators"/>
    <property type="match status" value="1"/>
</dbReference>
<comment type="caution">
    <text evidence="5">The sequence shown here is derived from an EMBL/GenBank/DDBJ whole genome shotgun (WGS) entry which is preliminary data.</text>
</comment>
<name>A0A370CFX9_9COXI</name>
<dbReference type="CDD" id="cd06170">
    <property type="entry name" value="LuxR_C_like"/>
    <property type="match status" value="1"/>
</dbReference>
<accession>A0A370CFX9</accession>
<evidence type="ECO:0000256" key="3">
    <source>
        <dbReference type="ARBA" id="ARBA00023163"/>
    </source>
</evidence>
<gene>
    <name evidence="5" type="ORF">CFE62_006040</name>
</gene>
<dbReference type="Proteomes" id="UP000226429">
    <property type="component" value="Unassembled WGS sequence"/>
</dbReference>
<dbReference type="GO" id="GO:0006355">
    <property type="term" value="P:regulation of DNA-templated transcription"/>
    <property type="evidence" value="ECO:0007669"/>
    <property type="project" value="InterPro"/>
</dbReference>
<evidence type="ECO:0000256" key="2">
    <source>
        <dbReference type="ARBA" id="ARBA00023125"/>
    </source>
</evidence>
<reference evidence="5 6" key="1">
    <citation type="journal article" date="2017" name="Int. J. Syst. Evol. Microbiol.">
        <title>Aquarickettsiella crustaci n. gen. n. sp. (Gammaproteobacteria: Legionellales: Coxiellaceae); a bacterial pathogen of the freshwater crustacean: Gammarus fossarum (Malacostraca: Amphipoda).</title>
        <authorList>
            <person name="Bojko J."/>
            <person name="Dunn A.M."/>
            <person name="Stebbing P.D."/>
            <person name="Van Aerle R."/>
            <person name="Bacela-Spychalska K."/>
            <person name="Bean T.P."/>
            <person name="Stentiford G.D."/>
        </authorList>
    </citation>
    <scope>NUCLEOTIDE SEQUENCE [LARGE SCALE GENOMIC DNA]</scope>
    <source>
        <strain evidence="5">RA15029</strain>
    </source>
</reference>
<feature type="domain" description="HTH luxR-type" evidence="4">
    <location>
        <begin position="48"/>
        <end position="113"/>
    </location>
</feature>
<dbReference type="SMART" id="SM00421">
    <property type="entry name" value="HTH_LUXR"/>
    <property type="match status" value="1"/>
</dbReference>
<dbReference type="GO" id="GO:0003677">
    <property type="term" value="F:DNA binding"/>
    <property type="evidence" value="ECO:0007669"/>
    <property type="project" value="UniProtKB-KW"/>
</dbReference>
<dbReference type="Gene3D" id="1.10.10.10">
    <property type="entry name" value="Winged helix-like DNA-binding domain superfamily/Winged helix DNA-binding domain"/>
    <property type="match status" value="1"/>
</dbReference>
<dbReference type="AlphaFoldDB" id="A0A370CFX9"/>
<dbReference type="PROSITE" id="PS50043">
    <property type="entry name" value="HTH_LUXR_2"/>
    <property type="match status" value="1"/>
</dbReference>
<dbReference type="InterPro" id="IPR016032">
    <property type="entry name" value="Sig_transdc_resp-reg_C-effctor"/>
</dbReference>
<dbReference type="PANTHER" id="PTHR44688:SF16">
    <property type="entry name" value="DNA-BINDING TRANSCRIPTIONAL ACTIVATOR DEVR_DOSR"/>
    <property type="match status" value="1"/>
</dbReference>
<keyword evidence="1" id="KW-0805">Transcription regulation</keyword>
<evidence type="ECO:0000313" key="5">
    <source>
        <dbReference type="EMBL" id="RDH39998.1"/>
    </source>
</evidence>
<keyword evidence="6" id="KW-1185">Reference proteome</keyword>
<keyword evidence="2" id="KW-0238">DNA-binding</keyword>
<reference evidence="5 6" key="2">
    <citation type="journal article" date="2018" name="J. Invertebr. Pathol.">
        <title>'Candidatus Aquirickettsiella gammari' (Gammaproteobacteria: Legionellales: Coxiellaceae): A bacterial pathogen of the freshwater crustacean Gammarus fossarum (Malacostraca: Amphipoda).</title>
        <authorList>
            <person name="Bojko J."/>
            <person name="Dunn A.M."/>
            <person name="Stebbing P.D."/>
            <person name="van Aerle R."/>
            <person name="Bacela-Spychalska K."/>
            <person name="Bean T.P."/>
            <person name="Urrutia A."/>
            <person name="Stentiford G.D."/>
        </authorList>
    </citation>
    <scope>NUCLEOTIDE SEQUENCE [LARGE SCALE GENOMIC DNA]</scope>
    <source>
        <strain evidence="5">RA15029</strain>
    </source>
</reference>
<dbReference type="PANTHER" id="PTHR44688">
    <property type="entry name" value="DNA-BINDING TRANSCRIPTIONAL ACTIVATOR DEVR_DOSR"/>
    <property type="match status" value="1"/>
</dbReference>
<organism evidence="5 6">
    <name type="scientific">Candidatus Aquirickettsiella gammari</name>
    <dbReference type="NCBI Taxonomy" id="2016198"/>
    <lineage>
        <taxon>Bacteria</taxon>
        <taxon>Pseudomonadati</taxon>
        <taxon>Pseudomonadota</taxon>
        <taxon>Gammaproteobacteria</taxon>
        <taxon>Legionellales</taxon>
        <taxon>Coxiellaceae</taxon>
        <taxon>Candidatus Aquirickettsiella</taxon>
    </lineage>
</organism>
<evidence type="ECO:0000256" key="1">
    <source>
        <dbReference type="ARBA" id="ARBA00023015"/>
    </source>
</evidence>
<protein>
    <submittedName>
        <fullName evidence="5">LuxR family transcriptional regulator</fullName>
    </submittedName>
</protein>